<name>A0A645JCE7_9ZZZZ</name>
<reference evidence="1" key="1">
    <citation type="submission" date="2019-08" db="EMBL/GenBank/DDBJ databases">
        <authorList>
            <person name="Kucharzyk K."/>
            <person name="Murdoch R.W."/>
            <person name="Higgins S."/>
            <person name="Loffler F."/>
        </authorList>
    </citation>
    <scope>NUCLEOTIDE SEQUENCE</scope>
</reference>
<sequence>MSAYHAAWTILVIHHHGFPSRLPASFQHRFEALPGQAVRAFVPDAGYIQDRLKKIIMAHHLITDSSC</sequence>
<evidence type="ECO:0000313" key="1">
    <source>
        <dbReference type="EMBL" id="MPN58074.1"/>
    </source>
</evidence>
<dbReference type="AlphaFoldDB" id="A0A645JCE7"/>
<gene>
    <name evidence="1" type="ORF">SDC9_205775</name>
</gene>
<proteinExistence type="predicted"/>
<accession>A0A645JCE7</accession>
<dbReference type="EMBL" id="VSSQ01130387">
    <property type="protein sequence ID" value="MPN58074.1"/>
    <property type="molecule type" value="Genomic_DNA"/>
</dbReference>
<comment type="caution">
    <text evidence="1">The sequence shown here is derived from an EMBL/GenBank/DDBJ whole genome shotgun (WGS) entry which is preliminary data.</text>
</comment>
<protein>
    <submittedName>
        <fullName evidence="1">Uncharacterized protein</fullName>
    </submittedName>
</protein>
<organism evidence="1">
    <name type="scientific">bioreactor metagenome</name>
    <dbReference type="NCBI Taxonomy" id="1076179"/>
    <lineage>
        <taxon>unclassified sequences</taxon>
        <taxon>metagenomes</taxon>
        <taxon>ecological metagenomes</taxon>
    </lineage>
</organism>